<protein>
    <recommendedName>
        <fullName evidence="10">Spermidine/putrescine transport system permease protein PotC</fullName>
    </recommendedName>
</protein>
<dbReference type="InterPro" id="IPR000515">
    <property type="entry name" value="MetI-like"/>
</dbReference>
<feature type="transmembrane region" description="Helical" evidence="11">
    <location>
        <begin position="98"/>
        <end position="120"/>
    </location>
</feature>
<evidence type="ECO:0000259" key="12">
    <source>
        <dbReference type="PROSITE" id="PS50928"/>
    </source>
</evidence>
<dbReference type="InterPro" id="IPR035906">
    <property type="entry name" value="MetI-like_sf"/>
</dbReference>
<evidence type="ECO:0000256" key="8">
    <source>
        <dbReference type="ARBA" id="ARBA00023136"/>
    </source>
</evidence>
<dbReference type="PROSITE" id="PS50928">
    <property type="entry name" value="ABC_TM1"/>
    <property type="match status" value="1"/>
</dbReference>
<reference evidence="13 14" key="1">
    <citation type="submission" date="2017-08" db="EMBL/GenBank/DDBJ databases">
        <title>Reclassification of Bisgaard taxon 37 and 44.</title>
        <authorList>
            <person name="Christensen H."/>
        </authorList>
    </citation>
    <scope>NUCLEOTIDE SEQUENCE [LARGE SCALE GENOMIC DNA]</scope>
    <source>
        <strain evidence="13 14">EEAB3T1</strain>
    </source>
</reference>
<dbReference type="PANTHER" id="PTHR43848:SF5">
    <property type="entry name" value="SPERMIDINE_PUTRESCINE TRANSPORT SYSTEM PERMEASE PROTEIN POTC"/>
    <property type="match status" value="1"/>
</dbReference>
<feature type="transmembrane region" description="Helical" evidence="11">
    <location>
        <begin position="126"/>
        <end position="151"/>
    </location>
</feature>
<dbReference type="EMBL" id="NRJF01000280">
    <property type="protein sequence ID" value="RIY31468.1"/>
    <property type="molecule type" value="Genomic_DNA"/>
</dbReference>
<evidence type="ECO:0000256" key="1">
    <source>
        <dbReference type="ARBA" id="ARBA00004429"/>
    </source>
</evidence>
<evidence type="ECO:0000256" key="9">
    <source>
        <dbReference type="ARBA" id="ARBA00037216"/>
    </source>
</evidence>
<keyword evidence="3 11" id="KW-0813">Transport</keyword>
<dbReference type="GO" id="GO:0055085">
    <property type="term" value="P:transmembrane transport"/>
    <property type="evidence" value="ECO:0007669"/>
    <property type="project" value="InterPro"/>
</dbReference>
<dbReference type="GO" id="GO:0005886">
    <property type="term" value="C:plasma membrane"/>
    <property type="evidence" value="ECO:0007669"/>
    <property type="project" value="UniProtKB-SubCell"/>
</dbReference>
<evidence type="ECO:0000256" key="4">
    <source>
        <dbReference type="ARBA" id="ARBA00022475"/>
    </source>
</evidence>
<feature type="transmembrane region" description="Helical" evidence="11">
    <location>
        <begin position="7"/>
        <end position="30"/>
    </location>
</feature>
<keyword evidence="6 11" id="KW-0812">Transmembrane</keyword>
<evidence type="ECO:0000256" key="3">
    <source>
        <dbReference type="ARBA" id="ARBA00022448"/>
    </source>
</evidence>
<dbReference type="Gene3D" id="1.10.3720.10">
    <property type="entry name" value="MetI-like"/>
    <property type="match status" value="1"/>
</dbReference>
<keyword evidence="8 11" id="KW-0472">Membrane</keyword>
<proteinExistence type="inferred from homology"/>
<gene>
    <name evidence="13" type="ORF">CKF59_07620</name>
</gene>
<comment type="subcellular location">
    <subcellularLocation>
        <location evidence="1">Cell inner membrane</location>
        <topology evidence="1">Multi-pass membrane protein</topology>
    </subcellularLocation>
    <subcellularLocation>
        <location evidence="11">Cell membrane</location>
        <topology evidence="11">Multi-pass membrane protein</topology>
    </subcellularLocation>
</comment>
<evidence type="ECO:0000256" key="7">
    <source>
        <dbReference type="ARBA" id="ARBA00022989"/>
    </source>
</evidence>
<evidence type="ECO:0000256" key="11">
    <source>
        <dbReference type="RuleBase" id="RU363032"/>
    </source>
</evidence>
<comment type="caution">
    <text evidence="13">The sequence shown here is derived from an EMBL/GenBank/DDBJ whole genome shotgun (WGS) entry which is preliminary data.</text>
</comment>
<accession>A0A3A1Y2L9</accession>
<keyword evidence="14" id="KW-1185">Reference proteome</keyword>
<dbReference type="RefSeq" id="WP_119535313.1">
    <property type="nucleotide sequence ID" value="NZ_NRJF01000280.1"/>
</dbReference>
<dbReference type="Pfam" id="PF00528">
    <property type="entry name" value="BPD_transp_1"/>
    <property type="match status" value="1"/>
</dbReference>
<keyword evidence="7 11" id="KW-1133">Transmembrane helix</keyword>
<evidence type="ECO:0000256" key="10">
    <source>
        <dbReference type="ARBA" id="ARBA00039580"/>
    </source>
</evidence>
<dbReference type="PANTHER" id="PTHR43848">
    <property type="entry name" value="PUTRESCINE TRANSPORT SYSTEM PERMEASE PROTEIN POTI"/>
    <property type="match status" value="1"/>
</dbReference>
<dbReference type="OrthoDB" id="9782004at2"/>
<dbReference type="SUPFAM" id="SSF161098">
    <property type="entry name" value="MetI-like"/>
    <property type="match status" value="1"/>
</dbReference>
<evidence type="ECO:0000256" key="5">
    <source>
        <dbReference type="ARBA" id="ARBA00022519"/>
    </source>
</evidence>
<comment type="function">
    <text evidence="9">Required for the activity of the bacterial periplasmic transport system of putrescine and spermidine.</text>
</comment>
<feature type="domain" description="ABC transmembrane type-1" evidence="12">
    <location>
        <begin position="60"/>
        <end position="248"/>
    </location>
</feature>
<sequence length="260" mass="28849">MFKKISITLIIALVVLFMYLPIAVLVVNSFNVNRYGIRWDGFTWKWYERLFNNQDMINAALHSLTIGFLAATIVTVISVLVSIAVYRYRFRGKSAVQGLLLLNMITPDVVMAISLLILFITLGFSLGFVTLLIAHITFCLPYAVIVISSRLQGFDRRMLEAAKDLGAPESVILLKIVLPLIFPAIAASWLLCFIISMDDVIISSFTTGPGYEPLPVRVFSLVKSGVTPDVNAVATIMVLLSIVIVTLVSFAFKGKMKFNF</sequence>
<dbReference type="CDD" id="cd06261">
    <property type="entry name" value="TM_PBP2"/>
    <property type="match status" value="1"/>
</dbReference>
<feature type="transmembrane region" description="Helical" evidence="11">
    <location>
        <begin position="230"/>
        <end position="252"/>
    </location>
</feature>
<name>A0A3A1Y2L9_9GAMM</name>
<dbReference type="NCBIfam" id="NF007047">
    <property type="entry name" value="PRK09500.1"/>
    <property type="match status" value="1"/>
</dbReference>
<feature type="transmembrane region" description="Helical" evidence="11">
    <location>
        <begin position="59"/>
        <end position="86"/>
    </location>
</feature>
<dbReference type="AlphaFoldDB" id="A0A3A1Y2L9"/>
<feature type="transmembrane region" description="Helical" evidence="11">
    <location>
        <begin position="172"/>
        <end position="196"/>
    </location>
</feature>
<dbReference type="InterPro" id="IPR051789">
    <property type="entry name" value="Bact_Polyamine_Transport"/>
</dbReference>
<dbReference type="Proteomes" id="UP000265964">
    <property type="component" value="Unassembled WGS sequence"/>
</dbReference>
<comment type="similarity">
    <text evidence="2">Belongs to the binding-protein-dependent transport system permease family. CysTW subfamily.</text>
</comment>
<evidence type="ECO:0000256" key="6">
    <source>
        <dbReference type="ARBA" id="ARBA00022692"/>
    </source>
</evidence>
<keyword evidence="5" id="KW-0997">Cell inner membrane</keyword>
<evidence type="ECO:0000256" key="2">
    <source>
        <dbReference type="ARBA" id="ARBA00007069"/>
    </source>
</evidence>
<keyword evidence="4" id="KW-1003">Cell membrane</keyword>
<organism evidence="13 14">
    <name type="scientific">Psittacicella gerlachiana</name>
    <dbReference type="NCBI Taxonomy" id="2028574"/>
    <lineage>
        <taxon>Bacteria</taxon>
        <taxon>Pseudomonadati</taxon>
        <taxon>Pseudomonadota</taxon>
        <taxon>Gammaproteobacteria</taxon>
        <taxon>Pasteurellales</taxon>
        <taxon>Psittacicellaceae</taxon>
        <taxon>Psittacicella</taxon>
    </lineage>
</organism>
<evidence type="ECO:0000313" key="13">
    <source>
        <dbReference type="EMBL" id="RIY31468.1"/>
    </source>
</evidence>
<evidence type="ECO:0000313" key="14">
    <source>
        <dbReference type="Proteomes" id="UP000265964"/>
    </source>
</evidence>